<evidence type="ECO:0000313" key="2">
    <source>
        <dbReference type="Proteomes" id="UP000799291"/>
    </source>
</evidence>
<name>A0A6G1IDF6_9PLEO</name>
<sequence>MARGGAAAISGHNFPSKNLAFPPVANITAVELLTFLPECLMSVDVVYRFASNDATRNVILTIVTTCRVFQKQWSKNTCGNTMYTSIRRAGFEKWTIGVHEEWHADRSAIWNQADPDVAGFRTPSKIHEGGAFPPAILFADLANVRQFPVDADALDLSRMVQYCVEHPEEEWAYPNEYGLMLSLLGGRDR</sequence>
<proteinExistence type="predicted"/>
<keyword evidence="2" id="KW-1185">Reference proteome</keyword>
<protein>
    <submittedName>
        <fullName evidence="1">Uncharacterized protein</fullName>
    </submittedName>
</protein>
<accession>A0A6G1IDF6</accession>
<gene>
    <name evidence="1" type="ORF">K458DRAFT_469875</name>
</gene>
<dbReference type="EMBL" id="MU005642">
    <property type="protein sequence ID" value="KAF2676013.1"/>
    <property type="molecule type" value="Genomic_DNA"/>
</dbReference>
<dbReference type="OrthoDB" id="3799525at2759"/>
<evidence type="ECO:0000313" key="1">
    <source>
        <dbReference type="EMBL" id="KAF2676013.1"/>
    </source>
</evidence>
<reference evidence="1" key="1">
    <citation type="journal article" date="2020" name="Stud. Mycol.">
        <title>101 Dothideomycetes genomes: a test case for predicting lifestyles and emergence of pathogens.</title>
        <authorList>
            <person name="Haridas S."/>
            <person name="Albert R."/>
            <person name="Binder M."/>
            <person name="Bloem J."/>
            <person name="Labutti K."/>
            <person name="Salamov A."/>
            <person name="Andreopoulos B."/>
            <person name="Baker S."/>
            <person name="Barry K."/>
            <person name="Bills G."/>
            <person name="Bluhm B."/>
            <person name="Cannon C."/>
            <person name="Castanera R."/>
            <person name="Culley D."/>
            <person name="Daum C."/>
            <person name="Ezra D."/>
            <person name="Gonzalez J."/>
            <person name="Henrissat B."/>
            <person name="Kuo A."/>
            <person name="Liang C."/>
            <person name="Lipzen A."/>
            <person name="Lutzoni F."/>
            <person name="Magnuson J."/>
            <person name="Mondo S."/>
            <person name="Nolan M."/>
            <person name="Ohm R."/>
            <person name="Pangilinan J."/>
            <person name="Park H.-J."/>
            <person name="Ramirez L."/>
            <person name="Alfaro M."/>
            <person name="Sun H."/>
            <person name="Tritt A."/>
            <person name="Yoshinaga Y."/>
            <person name="Zwiers L.-H."/>
            <person name="Turgeon B."/>
            <person name="Goodwin S."/>
            <person name="Spatafora J."/>
            <person name="Crous P."/>
            <person name="Grigoriev I."/>
        </authorList>
    </citation>
    <scope>NUCLEOTIDE SEQUENCE</scope>
    <source>
        <strain evidence="1">CBS 122367</strain>
    </source>
</reference>
<dbReference type="AlphaFoldDB" id="A0A6G1IDF6"/>
<organism evidence="1 2">
    <name type="scientific">Lentithecium fluviatile CBS 122367</name>
    <dbReference type="NCBI Taxonomy" id="1168545"/>
    <lineage>
        <taxon>Eukaryota</taxon>
        <taxon>Fungi</taxon>
        <taxon>Dikarya</taxon>
        <taxon>Ascomycota</taxon>
        <taxon>Pezizomycotina</taxon>
        <taxon>Dothideomycetes</taxon>
        <taxon>Pleosporomycetidae</taxon>
        <taxon>Pleosporales</taxon>
        <taxon>Massarineae</taxon>
        <taxon>Lentitheciaceae</taxon>
        <taxon>Lentithecium</taxon>
    </lineage>
</organism>
<dbReference type="Proteomes" id="UP000799291">
    <property type="component" value="Unassembled WGS sequence"/>
</dbReference>